<dbReference type="GO" id="GO:0032993">
    <property type="term" value="C:protein-DNA complex"/>
    <property type="evidence" value="ECO:0007669"/>
    <property type="project" value="TreeGrafter"/>
</dbReference>
<keyword evidence="4" id="KW-0804">Transcription</keyword>
<evidence type="ECO:0000313" key="6">
    <source>
        <dbReference type="EMBL" id="KMW20317.1"/>
    </source>
</evidence>
<comment type="caution">
    <text evidence="6">The sequence shown here is derived from an EMBL/GenBank/DDBJ whole genome shotgun (WGS) entry which is preliminary data.</text>
</comment>
<dbReference type="InterPro" id="IPR036390">
    <property type="entry name" value="WH_DNA-bd_sf"/>
</dbReference>
<keyword evidence="2" id="KW-0805">Transcription regulation</keyword>
<dbReference type="SUPFAM" id="SSF53850">
    <property type="entry name" value="Periplasmic binding protein-like II"/>
    <property type="match status" value="1"/>
</dbReference>
<evidence type="ECO:0000256" key="2">
    <source>
        <dbReference type="ARBA" id="ARBA00023015"/>
    </source>
</evidence>
<keyword evidence="3" id="KW-0238">DNA-binding</keyword>
<dbReference type="SUPFAM" id="SSF46785">
    <property type="entry name" value="Winged helix' DNA-binding domain"/>
    <property type="match status" value="1"/>
</dbReference>
<reference evidence="6 7" key="1">
    <citation type="submission" date="2011-04" db="EMBL/GenBank/DDBJ databases">
        <title>The Genome Sequence of Clostridium citroniae WAL-19142.</title>
        <authorList>
            <consortium name="The Broad Institute Genome Sequencing Platform"/>
            <person name="Earl A."/>
            <person name="Ward D."/>
            <person name="Feldgarden M."/>
            <person name="Gevers D."/>
            <person name="Warren Y.A."/>
            <person name="Tyrrell K.L."/>
            <person name="Citron D.M."/>
            <person name="Goldstein E.J."/>
            <person name="Daigneault M."/>
            <person name="Allen-Vercoe E."/>
            <person name="Young S.K."/>
            <person name="Zeng Q."/>
            <person name="Gargeya S."/>
            <person name="Fitzgerald M."/>
            <person name="Haas B."/>
            <person name="Abouelleil A."/>
            <person name="Alvarado L."/>
            <person name="Arachchi H.M."/>
            <person name="Berlin A."/>
            <person name="Brown A."/>
            <person name="Chapman S.B."/>
            <person name="Chen Z."/>
            <person name="Dunbar C."/>
            <person name="Freedman E."/>
            <person name="Gearin G."/>
            <person name="Gellesch M."/>
            <person name="Goldberg J."/>
            <person name="Griggs A."/>
            <person name="Gujja S."/>
            <person name="Heilman E.R."/>
            <person name="Heiman D."/>
            <person name="Howarth C."/>
            <person name="Larson L."/>
            <person name="Lui A."/>
            <person name="MacDonald P.J."/>
            <person name="Mehta T."/>
            <person name="Montmayeur A."/>
            <person name="Murphy C."/>
            <person name="Neiman D."/>
            <person name="Pearson M."/>
            <person name="Priest M."/>
            <person name="Roberts A."/>
            <person name="Saif S."/>
            <person name="Shea T."/>
            <person name="Shenoy N."/>
            <person name="Sisk P."/>
            <person name="Stolte C."/>
            <person name="Sykes S."/>
            <person name="White J."/>
            <person name="Yandava C."/>
            <person name="Wortman J."/>
            <person name="Nusbaum C."/>
            <person name="Birren B."/>
        </authorList>
    </citation>
    <scope>NUCLEOTIDE SEQUENCE [LARGE SCALE GENOMIC DNA]</scope>
    <source>
        <strain evidence="6 7">WAL-19142</strain>
    </source>
</reference>
<evidence type="ECO:0000256" key="1">
    <source>
        <dbReference type="ARBA" id="ARBA00009437"/>
    </source>
</evidence>
<dbReference type="Pfam" id="PF00126">
    <property type="entry name" value="HTH_1"/>
    <property type="match status" value="1"/>
</dbReference>
<evidence type="ECO:0000313" key="7">
    <source>
        <dbReference type="Proteomes" id="UP000037392"/>
    </source>
</evidence>
<name>A0A0J9C593_9FIRM</name>
<dbReference type="InterPro" id="IPR036388">
    <property type="entry name" value="WH-like_DNA-bd_sf"/>
</dbReference>
<comment type="similarity">
    <text evidence="1">Belongs to the LysR transcriptional regulatory family.</text>
</comment>
<gene>
    <name evidence="6" type="ORF">HMPREF9470_02332</name>
</gene>
<dbReference type="PROSITE" id="PS50931">
    <property type="entry name" value="HTH_LYSR"/>
    <property type="match status" value="1"/>
</dbReference>
<dbReference type="InterPro" id="IPR005119">
    <property type="entry name" value="LysR_subst-bd"/>
</dbReference>
<dbReference type="CDD" id="cd05466">
    <property type="entry name" value="PBP2_LTTR_substrate"/>
    <property type="match status" value="1"/>
</dbReference>
<dbReference type="GO" id="GO:0003677">
    <property type="term" value="F:DNA binding"/>
    <property type="evidence" value="ECO:0007669"/>
    <property type="project" value="UniProtKB-KW"/>
</dbReference>
<dbReference type="EMBL" id="ADLK01000019">
    <property type="protein sequence ID" value="KMW20317.1"/>
    <property type="molecule type" value="Genomic_DNA"/>
</dbReference>
<dbReference type="PRINTS" id="PR00039">
    <property type="entry name" value="HTHLYSR"/>
</dbReference>
<evidence type="ECO:0000256" key="3">
    <source>
        <dbReference type="ARBA" id="ARBA00023125"/>
    </source>
</evidence>
<dbReference type="AlphaFoldDB" id="A0A0J9C593"/>
<dbReference type="RefSeq" id="WP_007860895.1">
    <property type="nucleotide sequence ID" value="NZ_KQ235877.1"/>
</dbReference>
<protein>
    <recommendedName>
        <fullName evidence="5">HTH lysR-type domain-containing protein</fullName>
    </recommendedName>
</protein>
<accession>A0A0J9C593</accession>
<dbReference type="GO" id="GO:0003700">
    <property type="term" value="F:DNA-binding transcription factor activity"/>
    <property type="evidence" value="ECO:0007669"/>
    <property type="project" value="InterPro"/>
</dbReference>
<dbReference type="PANTHER" id="PTHR30346">
    <property type="entry name" value="TRANSCRIPTIONAL DUAL REGULATOR HCAR-RELATED"/>
    <property type="match status" value="1"/>
</dbReference>
<proteinExistence type="inferred from homology"/>
<feature type="domain" description="HTH lysR-type" evidence="5">
    <location>
        <begin position="1"/>
        <end position="58"/>
    </location>
</feature>
<evidence type="ECO:0000256" key="4">
    <source>
        <dbReference type="ARBA" id="ARBA00023163"/>
    </source>
</evidence>
<dbReference type="Proteomes" id="UP000037392">
    <property type="component" value="Unassembled WGS sequence"/>
</dbReference>
<dbReference type="Pfam" id="PF03466">
    <property type="entry name" value="LysR_substrate"/>
    <property type="match status" value="1"/>
</dbReference>
<dbReference type="OrthoDB" id="1652954at2"/>
<dbReference type="PATRIC" id="fig|742734.4.peg.2508"/>
<evidence type="ECO:0000259" key="5">
    <source>
        <dbReference type="PROSITE" id="PS50931"/>
    </source>
</evidence>
<sequence length="304" mass="34469">MDIRYLEYILVLAETGNMTRAAGKLYISQPTLSQFLSKQEQELGTPLFQRTGGVYTLTPVGHLYADYARKVLTLTDILEKDIQRISTASRIRIGTSASRALQMLTSILVDFRKYYPRVELALSDDNLRAMRNATAKGEIDIAFVTANALDQHKGQSLELKKEEVVFAAPISHPYCQSLEPGKHYSLTSRQVLEHFENTPFILQLKGSCIRYLVDAFFGKDFNPIIACSTSHAQSICDMVSSNIGVGFIPTGYAVDSPRITYFSLEPKMYRIHAILFRKDLIMEPPHKYLVKLAQKYVEENWKNL</sequence>
<dbReference type="Gene3D" id="1.10.10.10">
    <property type="entry name" value="Winged helix-like DNA-binding domain superfamily/Winged helix DNA-binding domain"/>
    <property type="match status" value="1"/>
</dbReference>
<dbReference type="PANTHER" id="PTHR30346:SF28">
    <property type="entry name" value="HTH-TYPE TRANSCRIPTIONAL REGULATOR CYNR"/>
    <property type="match status" value="1"/>
</dbReference>
<dbReference type="Gene3D" id="3.40.190.290">
    <property type="match status" value="1"/>
</dbReference>
<dbReference type="InterPro" id="IPR000847">
    <property type="entry name" value="LysR_HTH_N"/>
</dbReference>
<organism evidence="6 7">
    <name type="scientific">[Clostridium] citroniae WAL-19142</name>
    <dbReference type="NCBI Taxonomy" id="742734"/>
    <lineage>
        <taxon>Bacteria</taxon>
        <taxon>Bacillati</taxon>
        <taxon>Bacillota</taxon>
        <taxon>Clostridia</taxon>
        <taxon>Lachnospirales</taxon>
        <taxon>Lachnospiraceae</taxon>
        <taxon>Enterocloster</taxon>
    </lineage>
</organism>
<dbReference type="GeneID" id="93161725"/>